<feature type="transmembrane region" description="Helical" evidence="14">
    <location>
        <begin position="322"/>
        <end position="343"/>
    </location>
</feature>
<keyword evidence="7" id="KW-0378">Hydrolase</keyword>
<dbReference type="GO" id="GO:0016020">
    <property type="term" value="C:membrane"/>
    <property type="evidence" value="ECO:0007669"/>
    <property type="project" value="UniProtKB-SubCell"/>
</dbReference>
<dbReference type="EC" id="3.1.3.80" evidence="3"/>
<evidence type="ECO:0000256" key="11">
    <source>
        <dbReference type="ARBA" id="ARBA00043671"/>
    </source>
</evidence>
<evidence type="ECO:0000256" key="4">
    <source>
        <dbReference type="ARBA" id="ARBA00013040"/>
    </source>
</evidence>
<dbReference type="EC" id="3.1.3.62" evidence="4"/>
<comment type="catalytic activity">
    <reaction evidence="12">
        <text>1D-myo-inositol hexakisphosphate + H2O = 1D-myo-inositol 1,2,4,5,6-pentakisphosphate + phosphate</text>
        <dbReference type="Rhea" id="RHEA:16989"/>
        <dbReference type="ChEBI" id="CHEBI:15377"/>
        <dbReference type="ChEBI" id="CHEBI:43474"/>
        <dbReference type="ChEBI" id="CHEBI:57798"/>
        <dbReference type="ChEBI" id="CHEBI:58130"/>
        <dbReference type="EC" id="3.1.3.62"/>
    </reaction>
    <physiologicalReaction direction="left-to-right" evidence="12">
        <dbReference type="Rhea" id="RHEA:16990"/>
    </physiologicalReaction>
</comment>
<dbReference type="SUPFAM" id="SSF53254">
    <property type="entry name" value="Phosphoglycerate mutase-like"/>
    <property type="match status" value="1"/>
</dbReference>
<evidence type="ECO:0000256" key="1">
    <source>
        <dbReference type="ARBA" id="ARBA00004370"/>
    </source>
</evidence>
<gene>
    <name evidence="15" type="ORF">DYB32_007964</name>
</gene>
<evidence type="ECO:0000256" key="5">
    <source>
        <dbReference type="ARBA" id="ARBA00018097"/>
    </source>
</evidence>
<keyword evidence="8 14" id="KW-0472">Membrane</keyword>
<evidence type="ECO:0000256" key="9">
    <source>
        <dbReference type="ARBA" id="ARBA00031642"/>
    </source>
</evidence>
<name>A0A3R6VHE5_9STRA</name>
<evidence type="ECO:0000256" key="7">
    <source>
        <dbReference type="ARBA" id="ARBA00022801"/>
    </source>
</evidence>
<dbReference type="VEuPathDB" id="FungiDB:H310_14603"/>
<keyword evidence="14" id="KW-1133">Transmembrane helix</keyword>
<feature type="transmembrane region" description="Helical" evidence="14">
    <location>
        <begin position="364"/>
        <end position="383"/>
    </location>
</feature>
<evidence type="ECO:0000256" key="13">
    <source>
        <dbReference type="ARBA" id="ARBA00043832"/>
    </source>
</evidence>
<keyword evidence="16" id="KW-1185">Reference proteome</keyword>
<evidence type="ECO:0000256" key="3">
    <source>
        <dbReference type="ARBA" id="ARBA00012976"/>
    </source>
</evidence>
<dbReference type="CDD" id="cd07061">
    <property type="entry name" value="HP_HAP_like"/>
    <property type="match status" value="1"/>
</dbReference>
<dbReference type="PANTHER" id="PTHR20963:SF8">
    <property type="entry name" value="MULTIPLE INOSITOL POLYPHOSPHATE PHOSPHATASE 1"/>
    <property type="match status" value="1"/>
</dbReference>
<dbReference type="EMBL" id="QUSY01001118">
    <property type="protein sequence ID" value="RHY25985.1"/>
    <property type="molecule type" value="Genomic_DNA"/>
</dbReference>
<comment type="caution">
    <text evidence="15">The sequence shown here is derived from an EMBL/GenBank/DDBJ whole genome shotgun (WGS) entry which is preliminary data.</text>
</comment>
<organism evidence="15 16">
    <name type="scientific">Aphanomyces invadans</name>
    <dbReference type="NCBI Taxonomy" id="157072"/>
    <lineage>
        <taxon>Eukaryota</taxon>
        <taxon>Sar</taxon>
        <taxon>Stramenopiles</taxon>
        <taxon>Oomycota</taxon>
        <taxon>Saprolegniomycetes</taxon>
        <taxon>Saprolegniales</taxon>
        <taxon>Verrucalvaceae</taxon>
        <taxon>Aphanomyces</taxon>
    </lineage>
</organism>
<dbReference type="PANTHER" id="PTHR20963">
    <property type="entry name" value="MULTIPLE INOSITOL POLYPHOSPHATE PHOSPHATASE-RELATED"/>
    <property type="match status" value="1"/>
</dbReference>
<dbReference type="Gene3D" id="3.40.50.1240">
    <property type="entry name" value="Phosphoglycerate mutase-like"/>
    <property type="match status" value="1"/>
</dbReference>
<comment type="catalytic activity">
    <reaction evidence="10">
        <text>1D-myo-inositol 1,2,5,6-tetrakisphosphate + H2O = 1D-myo-inositol 1,2,6-trisphosphate + phosphate</text>
        <dbReference type="Rhea" id="RHEA:77119"/>
        <dbReference type="ChEBI" id="CHEBI:15377"/>
        <dbReference type="ChEBI" id="CHEBI:43474"/>
        <dbReference type="ChEBI" id="CHEBI:195535"/>
        <dbReference type="ChEBI" id="CHEBI:195537"/>
        <dbReference type="EC" id="3.1.3.62"/>
    </reaction>
    <physiologicalReaction direction="left-to-right" evidence="10">
        <dbReference type="Rhea" id="RHEA:77120"/>
    </physiologicalReaction>
</comment>
<dbReference type="InterPro" id="IPR000560">
    <property type="entry name" value="His_Pase_clade-2"/>
</dbReference>
<dbReference type="VEuPathDB" id="FungiDB:H310_14604"/>
<keyword evidence="14" id="KW-0812">Transmembrane</keyword>
<comment type="catalytic activity">
    <reaction evidence="11">
        <text>1D-myo-inositol 1,2,4,5,6-pentakisphosphate + H2O = 1D-myo-inositol 1,2,5,6-tetrakisphosphate + phosphate</text>
        <dbReference type="Rhea" id="RHEA:77115"/>
        <dbReference type="ChEBI" id="CHEBI:15377"/>
        <dbReference type="ChEBI" id="CHEBI:43474"/>
        <dbReference type="ChEBI" id="CHEBI:57798"/>
        <dbReference type="ChEBI" id="CHEBI:195535"/>
        <dbReference type="EC" id="3.1.3.62"/>
    </reaction>
    <physiologicalReaction direction="left-to-right" evidence="11">
        <dbReference type="Rhea" id="RHEA:77116"/>
    </physiologicalReaction>
</comment>
<evidence type="ECO:0000256" key="2">
    <source>
        <dbReference type="ARBA" id="ARBA00008422"/>
    </source>
</evidence>
<evidence type="ECO:0000256" key="10">
    <source>
        <dbReference type="ARBA" id="ARBA00043668"/>
    </source>
</evidence>
<keyword evidence="6" id="KW-0732">Signal</keyword>
<dbReference type="GO" id="GO:0003993">
    <property type="term" value="F:acid phosphatase activity"/>
    <property type="evidence" value="ECO:0007669"/>
    <property type="project" value="TreeGrafter"/>
</dbReference>
<accession>A0A3R6VHE5</accession>
<dbReference type="AlphaFoldDB" id="A0A3R6VHE5"/>
<evidence type="ECO:0000313" key="16">
    <source>
        <dbReference type="Proteomes" id="UP000285060"/>
    </source>
</evidence>
<dbReference type="GO" id="GO:0052745">
    <property type="term" value="F:inositol phosphate phosphatase activity"/>
    <property type="evidence" value="ECO:0007669"/>
    <property type="project" value="TreeGrafter"/>
</dbReference>
<protein>
    <recommendedName>
        <fullName evidence="5">Multiple inositol polyphosphate phosphatase 1</fullName>
        <ecNumber evidence="4">3.1.3.62</ecNumber>
        <ecNumber evidence="3">3.1.3.80</ecNumber>
    </recommendedName>
    <alternativeName>
        <fullName evidence="9">2,3-bisphosphoglycerate 3-phosphatase</fullName>
    </alternativeName>
</protein>
<dbReference type="GO" id="GO:0034417">
    <property type="term" value="F:bisphosphoglycerate 3-phosphatase activity"/>
    <property type="evidence" value="ECO:0007669"/>
    <property type="project" value="UniProtKB-EC"/>
</dbReference>
<evidence type="ECO:0000313" key="15">
    <source>
        <dbReference type="EMBL" id="RHY25985.1"/>
    </source>
</evidence>
<dbReference type="Proteomes" id="UP000285060">
    <property type="component" value="Unassembled WGS sequence"/>
</dbReference>
<comment type="catalytic activity">
    <reaction evidence="13">
        <text>(2R)-2,3-bisphosphoglycerate + H2O = (2R)-2-phosphoglycerate + phosphate</text>
        <dbReference type="Rhea" id="RHEA:27381"/>
        <dbReference type="ChEBI" id="CHEBI:15377"/>
        <dbReference type="ChEBI" id="CHEBI:43474"/>
        <dbReference type="ChEBI" id="CHEBI:58248"/>
        <dbReference type="ChEBI" id="CHEBI:58289"/>
        <dbReference type="EC" id="3.1.3.80"/>
    </reaction>
    <physiologicalReaction direction="left-to-right" evidence="13">
        <dbReference type="Rhea" id="RHEA:27382"/>
    </physiologicalReaction>
</comment>
<proteinExistence type="inferred from homology"/>
<dbReference type="Pfam" id="PF00328">
    <property type="entry name" value="His_Phos_2"/>
    <property type="match status" value="1"/>
</dbReference>
<evidence type="ECO:0000256" key="8">
    <source>
        <dbReference type="ARBA" id="ARBA00023136"/>
    </source>
</evidence>
<evidence type="ECO:0000256" key="6">
    <source>
        <dbReference type="ARBA" id="ARBA00022729"/>
    </source>
</evidence>
<dbReference type="Pfam" id="PF12400">
    <property type="entry name" value="STIMATE"/>
    <property type="match status" value="1"/>
</dbReference>
<dbReference type="InterPro" id="IPR022127">
    <property type="entry name" value="STIMATE/YPL162C"/>
</dbReference>
<reference evidence="15 16" key="1">
    <citation type="submission" date="2018-08" db="EMBL/GenBank/DDBJ databases">
        <title>Aphanomyces genome sequencing and annotation.</title>
        <authorList>
            <person name="Minardi D."/>
            <person name="Oidtmann B."/>
            <person name="Van Der Giezen M."/>
            <person name="Studholme D.J."/>
        </authorList>
    </citation>
    <scope>NUCLEOTIDE SEQUENCE [LARGE SCALE GENOMIC DNA]</scope>
    <source>
        <strain evidence="15 16">NJM0002</strain>
    </source>
</reference>
<evidence type="ECO:0000256" key="14">
    <source>
        <dbReference type="SAM" id="Phobius"/>
    </source>
</evidence>
<dbReference type="InterPro" id="IPR029033">
    <property type="entry name" value="His_PPase_superfam"/>
</dbReference>
<comment type="similarity">
    <text evidence="2">Belongs to the histidine acid phosphatase family. MINPP1 subfamily.</text>
</comment>
<comment type="subcellular location">
    <subcellularLocation>
        <location evidence="1">Membrane</location>
    </subcellularLocation>
</comment>
<evidence type="ECO:0000256" key="12">
    <source>
        <dbReference type="ARBA" id="ARBA00043691"/>
    </source>
</evidence>
<sequence>MVGLGQRIRLKYAHSFPTAFDKTSYTFEHTWKDRTRESAASYTSTMSFHRVASRDWCRFAFGFFGGHQPVHYEVAAKGKDEELRFFDNCPVYEQEVERNLSATAQHDFFATSDALTQAQRHLQDALHIPSLTLKDLSAIYDACAFDVAVHGIFDHWCTLMPLDVLQVMEYWKELKQYYRKSHGNSMSVAIASPLLRDVVEAMVNFTTSPNEYGVQGHFRFAHAETLLPLLSLLGFQSNDPKLLATATPPYDRHFRSAELAPFGGNVAFVLYRCTHDRTNFRDKYMLVILAQIKAFAKWIGWTSIVTSGEYGNPPQFVCVNPVYLVSLIAMKVVVTILVYILYIPLATGSTYIFSIFSHHRHAELVVVMILGPCVVNIIQFWVLDNYLKHAVTGPPASPTFARVPSIDDLIDENHPHTPLLL</sequence>